<dbReference type="GO" id="GO:0004984">
    <property type="term" value="F:olfactory receptor activity"/>
    <property type="evidence" value="ECO:0007669"/>
    <property type="project" value="InterPro"/>
</dbReference>
<proteinExistence type="inferred from homology"/>
<feature type="transmembrane region" description="Helical" evidence="12">
    <location>
        <begin position="223"/>
        <end position="245"/>
    </location>
</feature>
<gene>
    <name evidence="13" type="ORF">APLA_LOCUS10080</name>
    <name evidence="14" type="ORF">APLA_LOCUS17143</name>
</gene>
<evidence type="ECO:0000256" key="3">
    <source>
        <dbReference type="ARBA" id="ARBA00022692"/>
    </source>
</evidence>
<keyword evidence="6 12" id="KW-0472">Membrane</keyword>
<dbReference type="Proteomes" id="UP000494256">
    <property type="component" value="Unassembled WGS sequence"/>
</dbReference>
<keyword evidence="15" id="KW-1185">Reference proteome</keyword>
<evidence type="ECO:0000313" key="16">
    <source>
        <dbReference type="Proteomes" id="UP000494256"/>
    </source>
</evidence>
<keyword evidence="2" id="KW-0716">Sensory transduction</keyword>
<comment type="similarity">
    <text evidence="10">Belongs to the insect chemoreceptor superfamily. Heteromeric odorant receptor channel (TC 1.A.69) family. Or2a subfamily.</text>
</comment>
<dbReference type="PANTHER" id="PTHR21137:SF37">
    <property type="entry name" value="ODORANT RECEPTOR 46A, ISOFORM B-RELATED"/>
    <property type="match status" value="1"/>
</dbReference>
<evidence type="ECO:0008006" key="17">
    <source>
        <dbReference type="Google" id="ProtNLM"/>
    </source>
</evidence>
<organism evidence="14 16">
    <name type="scientific">Arctia plantaginis</name>
    <name type="common">Wood tiger moth</name>
    <name type="synonym">Phalaena plantaginis</name>
    <dbReference type="NCBI Taxonomy" id="874455"/>
    <lineage>
        <taxon>Eukaryota</taxon>
        <taxon>Metazoa</taxon>
        <taxon>Ecdysozoa</taxon>
        <taxon>Arthropoda</taxon>
        <taxon>Hexapoda</taxon>
        <taxon>Insecta</taxon>
        <taxon>Pterygota</taxon>
        <taxon>Neoptera</taxon>
        <taxon>Endopterygota</taxon>
        <taxon>Lepidoptera</taxon>
        <taxon>Glossata</taxon>
        <taxon>Ditrysia</taxon>
        <taxon>Noctuoidea</taxon>
        <taxon>Erebidae</taxon>
        <taxon>Arctiinae</taxon>
        <taxon>Arctia</taxon>
    </lineage>
</organism>
<feature type="transmembrane region" description="Helical" evidence="12">
    <location>
        <begin position="53"/>
        <end position="75"/>
    </location>
</feature>
<comment type="subcellular location">
    <subcellularLocation>
        <location evidence="1">Membrane</location>
        <topology evidence="1">Multi-pass membrane protein</topology>
    </subcellularLocation>
</comment>
<protein>
    <recommendedName>
        <fullName evidence="17">Odorant receptor</fullName>
    </recommendedName>
</protein>
<dbReference type="EMBL" id="CADEBC010000522">
    <property type="protein sequence ID" value="CAB3244682.1"/>
    <property type="molecule type" value="Genomic_DNA"/>
</dbReference>
<evidence type="ECO:0000256" key="12">
    <source>
        <dbReference type="SAM" id="Phobius"/>
    </source>
</evidence>
<dbReference type="PANTHER" id="PTHR21137">
    <property type="entry name" value="ODORANT RECEPTOR"/>
    <property type="match status" value="1"/>
</dbReference>
<dbReference type="EMBL" id="CADEBD010000857">
    <property type="protein sequence ID" value="CAB3260673.1"/>
    <property type="molecule type" value="Genomic_DNA"/>
</dbReference>
<evidence type="ECO:0000256" key="2">
    <source>
        <dbReference type="ARBA" id="ARBA00022606"/>
    </source>
</evidence>
<evidence type="ECO:0000313" key="13">
    <source>
        <dbReference type="EMBL" id="CAB3244682.1"/>
    </source>
</evidence>
<dbReference type="GO" id="GO:0005886">
    <property type="term" value="C:plasma membrane"/>
    <property type="evidence" value="ECO:0007669"/>
    <property type="project" value="TreeGrafter"/>
</dbReference>
<evidence type="ECO:0000256" key="8">
    <source>
        <dbReference type="ARBA" id="ARBA00023224"/>
    </source>
</evidence>
<name>A0A8S1BEV5_ARCPL</name>
<feature type="transmembrane region" description="Helical" evidence="12">
    <location>
        <begin position="116"/>
        <end position="139"/>
    </location>
</feature>
<dbReference type="Pfam" id="PF02949">
    <property type="entry name" value="7tm_6"/>
    <property type="match status" value="1"/>
</dbReference>
<evidence type="ECO:0000256" key="10">
    <source>
        <dbReference type="ARBA" id="ARBA00037946"/>
    </source>
</evidence>
<keyword evidence="3 12" id="KW-0812">Transmembrane</keyword>
<comment type="subunit">
    <text evidence="11">Interacts with Orco. Complexes exist early in the endomembrane system in olfactory sensory neurons (OSNs), coupling these complexes to the conserved ciliary trafficking pathway.</text>
</comment>
<evidence type="ECO:0000256" key="1">
    <source>
        <dbReference type="ARBA" id="ARBA00004141"/>
    </source>
</evidence>
<dbReference type="OrthoDB" id="6614360at2759"/>
<evidence type="ECO:0000256" key="9">
    <source>
        <dbReference type="ARBA" id="ARBA00037764"/>
    </source>
</evidence>
<keyword evidence="5 12" id="KW-1133">Transmembrane helix</keyword>
<evidence type="ECO:0000256" key="7">
    <source>
        <dbReference type="ARBA" id="ARBA00023170"/>
    </source>
</evidence>
<keyword evidence="7" id="KW-0675">Receptor</keyword>
<dbReference type="GO" id="GO:0005549">
    <property type="term" value="F:odorant binding"/>
    <property type="evidence" value="ECO:0007669"/>
    <property type="project" value="InterPro"/>
</dbReference>
<evidence type="ECO:0000256" key="5">
    <source>
        <dbReference type="ARBA" id="ARBA00022989"/>
    </source>
</evidence>
<dbReference type="Proteomes" id="UP000494106">
    <property type="component" value="Unassembled WGS sequence"/>
</dbReference>
<evidence type="ECO:0000313" key="14">
    <source>
        <dbReference type="EMBL" id="CAB3260673.1"/>
    </source>
</evidence>
<evidence type="ECO:0000313" key="15">
    <source>
        <dbReference type="Proteomes" id="UP000494106"/>
    </source>
</evidence>
<sequence>MTELLASVRLLDLFLRRNILMQLVDQLMCKEFQFRLKPQQAILEKAILYTRKLFWVFLSLSALDILVHVVVVPGLGKFSNLPLKMDLIWFDISQESYFTFVYIYQVSYKPMVLGTFMALQTLPWAAMCCAISQLNVLIYNLENIKYLVELTMAEMQCDSNTAFKEVFKGCILHHCSIVRFVNTIQNAFGGQLTSTLWLNGCIVGTTAVQIFSIESPLNNITDVAWILAYLFIMIGYLFVDCYFGNSVTIKTSIKRCLITELACIKRGFLLSMDRAFNTSEERLTGIYSKNTAAYCYNCCEIRASLSGDFY</sequence>
<evidence type="ECO:0000256" key="4">
    <source>
        <dbReference type="ARBA" id="ARBA00022725"/>
    </source>
</evidence>
<evidence type="ECO:0000256" key="11">
    <source>
        <dbReference type="ARBA" id="ARBA00038679"/>
    </source>
</evidence>
<reference evidence="15 16" key="1">
    <citation type="submission" date="2020-04" db="EMBL/GenBank/DDBJ databases">
        <authorList>
            <person name="Wallbank WR R."/>
            <person name="Pardo Diaz C."/>
            <person name="Kozak K."/>
            <person name="Martin S."/>
            <person name="Jiggins C."/>
            <person name="Moest M."/>
            <person name="Warren A I."/>
            <person name="Byers J.R.P. K."/>
            <person name="Montejo-Kovacevich G."/>
            <person name="Yen C E."/>
        </authorList>
    </citation>
    <scope>NUCLEOTIDE SEQUENCE [LARGE SCALE GENOMIC DNA]</scope>
</reference>
<dbReference type="AlphaFoldDB" id="A0A8S1BEV5"/>
<evidence type="ECO:0000256" key="6">
    <source>
        <dbReference type="ARBA" id="ARBA00023136"/>
    </source>
</evidence>
<keyword evidence="8" id="KW-0807">Transducer</keyword>
<dbReference type="InterPro" id="IPR004117">
    <property type="entry name" value="7tm6_olfct_rcpt"/>
</dbReference>
<comment type="function">
    <text evidence="9">Odorant receptor which mediates acceptance or avoidance behavior, depending on its substrates. The odorant receptor repertoire encodes a large collection of odor stimuli that vary widely in identity, intensity, and duration. May form a complex with Orco to form odorant-sensing units, providing sensitive and prolonged odorant signaling and calcium permeability.</text>
</comment>
<accession>A0A8S1BEV5</accession>
<keyword evidence="4" id="KW-0552">Olfaction</keyword>
<comment type="caution">
    <text evidence="14">The sequence shown here is derived from an EMBL/GenBank/DDBJ whole genome shotgun (WGS) entry which is preliminary data.</text>
</comment>
<dbReference type="GO" id="GO:0007165">
    <property type="term" value="P:signal transduction"/>
    <property type="evidence" value="ECO:0007669"/>
    <property type="project" value="UniProtKB-KW"/>
</dbReference>